<gene>
    <name evidence="2" type="ORF">CTI12_AA284540</name>
</gene>
<accession>A0A2U1NAD4</accession>
<comment type="caution">
    <text evidence="2">The sequence shown here is derived from an EMBL/GenBank/DDBJ whole genome shotgun (WGS) entry which is preliminary data.</text>
</comment>
<dbReference type="InterPro" id="IPR025398">
    <property type="entry name" value="DUF4371"/>
</dbReference>
<dbReference type="STRING" id="35608.A0A2U1NAD4"/>
<dbReference type="EMBL" id="PKPP01003235">
    <property type="protein sequence ID" value="PWA70461.1"/>
    <property type="molecule type" value="Genomic_DNA"/>
</dbReference>
<dbReference type="AlphaFoldDB" id="A0A2U1NAD4"/>
<evidence type="ECO:0000259" key="1">
    <source>
        <dbReference type="Pfam" id="PF14291"/>
    </source>
</evidence>
<dbReference type="PANTHER" id="PTHR45749:SF37">
    <property type="entry name" value="OS05G0311600 PROTEIN"/>
    <property type="match status" value="1"/>
</dbReference>
<proteinExistence type="predicted"/>
<organism evidence="2 3">
    <name type="scientific">Artemisia annua</name>
    <name type="common">Sweet wormwood</name>
    <dbReference type="NCBI Taxonomy" id="35608"/>
    <lineage>
        <taxon>Eukaryota</taxon>
        <taxon>Viridiplantae</taxon>
        <taxon>Streptophyta</taxon>
        <taxon>Embryophyta</taxon>
        <taxon>Tracheophyta</taxon>
        <taxon>Spermatophyta</taxon>
        <taxon>Magnoliopsida</taxon>
        <taxon>eudicotyledons</taxon>
        <taxon>Gunneridae</taxon>
        <taxon>Pentapetalae</taxon>
        <taxon>asterids</taxon>
        <taxon>campanulids</taxon>
        <taxon>Asterales</taxon>
        <taxon>Asteraceae</taxon>
        <taxon>Asteroideae</taxon>
        <taxon>Anthemideae</taxon>
        <taxon>Artemisiinae</taxon>
        <taxon>Artemisia</taxon>
    </lineage>
</organism>
<keyword evidence="3" id="KW-1185">Reference proteome</keyword>
<sequence length="128" mass="14713">MQRETKDQIEKNRLRVKTSIDIVRFLSFQGIAFRGHDERVDSRNRGNFLELLKYTASYNKEVENCVGEKAPKNAKYTSPDIQKEILALIAEKVRKKIVQDIGDSKFCIIVDESSDENFLPSVQNPHLG</sequence>
<feature type="domain" description="DUF4371" evidence="1">
    <location>
        <begin position="11"/>
        <end position="116"/>
    </location>
</feature>
<dbReference type="Proteomes" id="UP000245207">
    <property type="component" value="Unassembled WGS sequence"/>
</dbReference>
<reference evidence="2 3" key="1">
    <citation type="journal article" date="2018" name="Mol. Plant">
        <title>The genome of Artemisia annua provides insight into the evolution of Asteraceae family and artemisinin biosynthesis.</title>
        <authorList>
            <person name="Shen Q."/>
            <person name="Zhang L."/>
            <person name="Liao Z."/>
            <person name="Wang S."/>
            <person name="Yan T."/>
            <person name="Shi P."/>
            <person name="Liu M."/>
            <person name="Fu X."/>
            <person name="Pan Q."/>
            <person name="Wang Y."/>
            <person name="Lv Z."/>
            <person name="Lu X."/>
            <person name="Zhang F."/>
            <person name="Jiang W."/>
            <person name="Ma Y."/>
            <person name="Chen M."/>
            <person name="Hao X."/>
            <person name="Li L."/>
            <person name="Tang Y."/>
            <person name="Lv G."/>
            <person name="Zhou Y."/>
            <person name="Sun X."/>
            <person name="Brodelius P.E."/>
            <person name="Rose J.K.C."/>
            <person name="Tang K."/>
        </authorList>
    </citation>
    <scope>NUCLEOTIDE SEQUENCE [LARGE SCALE GENOMIC DNA]</scope>
    <source>
        <strain evidence="3">cv. Huhao1</strain>
        <tissue evidence="2">Leaf</tissue>
    </source>
</reference>
<evidence type="ECO:0000313" key="3">
    <source>
        <dbReference type="Proteomes" id="UP000245207"/>
    </source>
</evidence>
<dbReference type="PANTHER" id="PTHR45749">
    <property type="match status" value="1"/>
</dbReference>
<name>A0A2U1NAD4_ARTAN</name>
<evidence type="ECO:0000313" key="2">
    <source>
        <dbReference type="EMBL" id="PWA70461.1"/>
    </source>
</evidence>
<dbReference type="Pfam" id="PF14291">
    <property type="entry name" value="DUF4371"/>
    <property type="match status" value="1"/>
</dbReference>
<protein>
    <submittedName>
        <fullName evidence="2">Zinc finger MYM-type protein 1</fullName>
    </submittedName>
</protein>
<dbReference type="OrthoDB" id="1730821at2759"/>